<dbReference type="Pfam" id="PF03407">
    <property type="entry name" value="Nucleotid_trans"/>
    <property type="match status" value="1"/>
</dbReference>
<dbReference type="InterPro" id="IPR044821">
    <property type="entry name" value="At1g28695/At4g15970-like"/>
</dbReference>
<organism evidence="2 3">
    <name type="scientific">Colocasia esculenta</name>
    <name type="common">Wild taro</name>
    <name type="synonym">Arum esculentum</name>
    <dbReference type="NCBI Taxonomy" id="4460"/>
    <lineage>
        <taxon>Eukaryota</taxon>
        <taxon>Viridiplantae</taxon>
        <taxon>Streptophyta</taxon>
        <taxon>Embryophyta</taxon>
        <taxon>Tracheophyta</taxon>
        <taxon>Spermatophyta</taxon>
        <taxon>Magnoliopsida</taxon>
        <taxon>Liliopsida</taxon>
        <taxon>Araceae</taxon>
        <taxon>Aroideae</taxon>
        <taxon>Colocasieae</taxon>
        <taxon>Colocasia</taxon>
    </lineage>
</organism>
<keyword evidence="3" id="KW-1185">Reference proteome</keyword>
<dbReference type="InterPro" id="IPR005069">
    <property type="entry name" value="Nucl-diP-sugar_transferase"/>
</dbReference>
<gene>
    <name evidence="2" type="ORF">Taro_035676</name>
</gene>
<reference evidence="2" key="1">
    <citation type="submission" date="2017-07" db="EMBL/GenBank/DDBJ databases">
        <title>Taro Niue Genome Assembly and Annotation.</title>
        <authorList>
            <person name="Atibalentja N."/>
            <person name="Keating K."/>
            <person name="Fields C.J."/>
        </authorList>
    </citation>
    <scope>NUCLEOTIDE SEQUENCE</scope>
    <source>
        <strain evidence="2">Niue_2</strain>
        <tissue evidence="2">Leaf</tissue>
    </source>
</reference>
<accession>A0A843W129</accession>
<dbReference type="OrthoDB" id="540503at2759"/>
<dbReference type="PANTHER" id="PTHR46038:SF38">
    <property type="entry name" value="GLYCOSYLTRANSFERASE-RELATED"/>
    <property type="match status" value="1"/>
</dbReference>
<evidence type="ECO:0000313" key="3">
    <source>
        <dbReference type="Proteomes" id="UP000652761"/>
    </source>
</evidence>
<evidence type="ECO:0000313" key="2">
    <source>
        <dbReference type="EMBL" id="MQM02909.1"/>
    </source>
</evidence>
<dbReference type="EMBL" id="NMUH01002940">
    <property type="protein sequence ID" value="MQM02909.1"/>
    <property type="molecule type" value="Genomic_DNA"/>
</dbReference>
<sequence>MEDADVMWFRDPLPHFYPDGDFQIACDHFVGNSSDLRSILNGGFYYVKSSQRTVEFYKFWFSSREDYPGYHDQDVLNFIKHDQFIRDMGLSMRFLDTAYFGGICEPSKDLNKMWVLGFILRTKLKNSDQSVHTGNYDLFAAERKYWLKGKRYCTYQLALLSANLHSFRAMFGFQLKIPICSFLHEKGFISDNQVQKPSWFAQALT</sequence>
<evidence type="ECO:0000259" key="1">
    <source>
        <dbReference type="Pfam" id="PF03407"/>
    </source>
</evidence>
<name>A0A843W129_COLES</name>
<dbReference type="Proteomes" id="UP000652761">
    <property type="component" value="Unassembled WGS sequence"/>
</dbReference>
<dbReference type="AlphaFoldDB" id="A0A843W129"/>
<feature type="domain" description="Nucleotide-diphospho-sugar transferase" evidence="1">
    <location>
        <begin position="1"/>
        <end position="115"/>
    </location>
</feature>
<protein>
    <recommendedName>
        <fullName evidence="1">Nucleotide-diphospho-sugar transferase domain-containing protein</fullName>
    </recommendedName>
</protein>
<proteinExistence type="predicted"/>
<dbReference type="PANTHER" id="PTHR46038">
    <property type="entry name" value="EXPRESSED PROTEIN-RELATED"/>
    <property type="match status" value="1"/>
</dbReference>
<comment type="caution">
    <text evidence="2">The sequence shown here is derived from an EMBL/GenBank/DDBJ whole genome shotgun (WGS) entry which is preliminary data.</text>
</comment>